<dbReference type="OrthoDB" id="415590at2759"/>
<dbReference type="InterPro" id="IPR029056">
    <property type="entry name" value="Ribokinase-like"/>
</dbReference>
<dbReference type="GO" id="GO:0005524">
    <property type="term" value="F:ATP binding"/>
    <property type="evidence" value="ECO:0007669"/>
    <property type="project" value="UniProtKB-UniRule"/>
</dbReference>
<evidence type="ECO:0000313" key="16">
    <source>
        <dbReference type="Proteomes" id="UP000028545"/>
    </source>
</evidence>
<dbReference type="EC" id="2.7.1.15" evidence="2 12"/>
<dbReference type="UniPathway" id="UPA00916">
    <property type="reaction ID" value="UER00889"/>
</dbReference>
<dbReference type="PANTHER" id="PTHR10584:SF166">
    <property type="entry name" value="RIBOKINASE"/>
    <property type="match status" value="1"/>
</dbReference>
<feature type="binding site" evidence="12">
    <location>
        <position position="321"/>
    </location>
    <ligand>
        <name>K(+)</name>
        <dbReference type="ChEBI" id="CHEBI:29103"/>
    </ligand>
</feature>
<dbReference type="OMA" id="DIVLIQQ"/>
<comment type="cofactor">
    <cofactor evidence="12">
        <name>Mg(2+)</name>
        <dbReference type="ChEBI" id="CHEBI:18420"/>
    </cofactor>
    <text evidence="12">Requires a divalent cation, most likely magnesium in vivo, as an electrophilic catalyst to aid phosphoryl group transfer. It is the chelate of the metal and the nucleotide that is the actual substrate.</text>
</comment>
<dbReference type="PROSITE" id="PS00584">
    <property type="entry name" value="PFKB_KINASES_2"/>
    <property type="match status" value="1"/>
</dbReference>
<dbReference type="HOGENOM" id="CLU_027634_2_0_1"/>
<evidence type="ECO:0000256" key="1">
    <source>
        <dbReference type="ARBA" id="ARBA00005380"/>
    </source>
</evidence>
<comment type="similarity">
    <text evidence="12">Belongs to the carbohydrate kinase PfkB family. Ribokinase subfamily.</text>
</comment>
<evidence type="ECO:0000313" key="15">
    <source>
        <dbReference type="EMBL" id="KEZ41185.1"/>
    </source>
</evidence>
<dbReference type="CDD" id="cd01174">
    <property type="entry name" value="ribokinase"/>
    <property type="match status" value="1"/>
</dbReference>
<feature type="binding site" evidence="12">
    <location>
        <position position="281"/>
    </location>
    <ligand>
        <name>K(+)</name>
        <dbReference type="ChEBI" id="CHEBI:29103"/>
    </ligand>
</feature>
<dbReference type="EMBL" id="JOWA01000110">
    <property type="protein sequence ID" value="KEZ41185.1"/>
    <property type="molecule type" value="Genomic_DNA"/>
</dbReference>
<dbReference type="Proteomes" id="UP000028545">
    <property type="component" value="Unassembled WGS sequence"/>
</dbReference>
<dbReference type="KEGG" id="sapo:SAPIO_CDS7267"/>
<dbReference type="GO" id="GO:0046872">
    <property type="term" value="F:metal ion binding"/>
    <property type="evidence" value="ECO:0007669"/>
    <property type="project" value="UniProtKB-KW"/>
</dbReference>
<feature type="compositionally biased region" description="Basic and acidic residues" evidence="13">
    <location>
        <begin position="393"/>
        <end position="417"/>
    </location>
</feature>
<organism evidence="15 16">
    <name type="scientific">Pseudallescheria apiosperma</name>
    <name type="common">Scedosporium apiospermum</name>
    <dbReference type="NCBI Taxonomy" id="563466"/>
    <lineage>
        <taxon>Eukaryota</taxon>
        <taxon>Fungi</taxon>
        <taxon>Dikarya</taxon>
        <taxon>Ascomycota</taxon>
        <taxon>Pezizomycotina</taxon>
        <taxon>Sordariomycetes</taxon>
        <taxon>Hypocreomycetidae</taxon>
        <taxon>Microascales</taxon>
        <taxon>Microascaceae</taxon>
        <taxon>Scedosporium</taxon>
    </lineage>
</organism>
<feature type="active site" description="Proton acceptor" evidence="12">
    <location>
        <position position="285"/>
    </location>
</feature>
<protein>
    <recommendedName>
        <fullName evidence="3 12">Ribokinase</fullName>
        <shortName evidence="12">RK</shortName>
        <ecNumber evidence="2 12">2.7.1.15</ecNumber>
    </recommendedName>
</protein>
<dbReference type="InterPro" id="IPR011611">
    <property type="entry name" value="PfkB_dom"/>
</dbReference>
<keyword evidence="8 12" id="KW-0067">ATP-binding</keyword>
<evidence type="ECO:0000256" key="7">
    <source>
        <dbReference type="ARBA" id="ARBA00022777"/>
    </source>
</evidence>
<evidence type="ECO:0000256" key="2">
    <source>
        <dbReference type="ARBA" id="ARBA00012035"/>
    </source>
</evidence>
<dbReference type="GO" id="GO:0004747">
    <property type="term" value="F:ribokinase activity"/>
    <property type="evidence" value="ECO:0007669"/>
    <property type="project" value="UniProtKB-UniRule"/>
</dbReference>
<dbReference type="InterPro" id="IPR002173">
    <property type="entry name" value="Carboh/pur_kinase_PfkB_CS"/>
</dbReference>
<dbReference type="Gene3D" id="3.40.1190.20">
    <property type="match status" value="1"/>
</dbReference>
<feature type="binding site" evidence="12">
    <location>
        <position position="285"/>
    </location>
    <ligand>
        <name>substrate</name>
    </ligand>
</feature>
<comment type="subunit">
    <text evidence="12">Homodimer.</text>
</comment>
<dbReference type="PRINTS" id="PR00990">
    <property type="entry name" value="RIBOKINASE"/>
</dbReference>
<keyword evidence="9 12" id="KW-0460">Magnesium</keyword>
<feature type="binding site" evidence="12">
    <location>
        <begin position="25"/>
        <end position="27"/>
    </location>
    <ligand>
        <name>substrate</name>
    </ligand>
</feature>
<evidence type="ECO:0000256" key="8">
    <source>
        <dbReference type="ARBA" id="ARBA00022840"/>
    </source>
</evidence>
<dbReference type="AlphaFoldDB" id="A0A084G1H3"/>
<keyword evidence="7 12" id="KW-0418">Kinase</keyword>
<comment type="function">
    <text evidence="12">Catalyzes the phosphorylation of ribose at O-5 in a reaction requiring ATP and magnesium. The resulting D-ribose-5-phosphate can then be used either for sythesis of nucleotides, histidine, and tryptophan, or as a component of the pentose phosphate pathway.</text>
</comment>
<feature type="binding site" evidence="12">
    <location>
        <position position="327"/>
    </location>
    <ligand>
        <name>K(+)</name>
        <dbReference type="ChEBI" id="CHEBI:29103"/>
    </ligand>
</feature>
<evidence type="ECO:0000259" key="14">
    <source>
        <dbReference type="Pfam" id="PF00294"/>
    </source>
</evidence>
<dbReference type="InterPro" id="IPR002139">
    <property type="entry name" value="Ribo/fructo_kinase"/>
</dbReference>
<evidence type="ECO:0000256" key="12">
    <source>
        <dbReference type="HAMAP-Rule" id="MF_03215"/>
    </source>
</evidence>
<reference evidence="15 16" key="1">
    <citation type="journal article" date="2014" name="Genome Announc.">
        <title>Draft genome sequence of the pathogenic fungus Scedosporium apiospermum.</title>
        <authorList>
            <person name="Vandeputte P."/>
            <person name="Ghamrawi S."/>
            <person name="Rechenmann M."/>
            <person name="Iltis A."/>
            <person name="Giraud S."/>
            <person name="Fleury M."/>
            <person name="Thornton C."/>
            <person name="Delhaes L."/>
            <person name="Meyer W."/>
            <person name="Papon N."/>
            <person name="Bouchara J.P."/>
        </authorList>
    </citation>
    <scope>NUCLEOTIDE SEQUENCE [LARGE SCALE GENOMIC DNA]</scope>
    <source>
        <strain evidence="15 16">IHEM 14462</strain>
    </source>
</reference>
<dbReference type="InterPro" id="IPR011877">
    <property type="entry name" value="Ribokinase"/>
</dbReference>
<evidence type="ECO:0000256" key="10">
    <source>
        <dbReference type="ARBA" id="ARBA00022958"/>
    </source>
</evidence>
<comment type="caution">
    <text evidence="12">Lacks conserved residue(s) required for the propagation of feature annotation.</text>
</comment>
<gene>
    <name evidence="15" type="ORF">SAPIO_CDS7267</name>
</gene>
<dbReference type="RefSeq" id="XP_016640984.1">
    <property type="nucleotide sequence ID" value="XM_016789157.1"/>
</dbReference>
<dbReference type="HAMAP" id="MF_01987">
    <property type="entry name" value="Ribokinase"/>
    <property type="match status" value="1"/>
</dbReference>
<comment type="caution">
    <text evidence="15">The sequence shown here is derived from an EMBL/GenBank/DDBJ whole genome shotgun (WGS) entry which is preliminary data.</text>
</comment>
<evidence type="ECO:0000256" key="11">
    <source>
        <dbReference type="ARBA" id="ARBA00023277"/>
    </source>
</evidence>
<comment type="pathway">
    <text evidence="12">Carbohydrate metabolism; D-ribose degradation; D-ribose 5-phosphate from beta-D-ribopyranose: step 2/2.</text>
</comment>
<comment type="catalytic activity">
    <reaction evidence="12">
        <text>D-ribose + ATP = D-ribose 5-phosphate + ADP + H(+)</text>
        <dbReference type="Rhea" id="RHEA:13697"/>
        <dbReference type="ChEBI" id="CHEBI:15378"/>
        <dbReference type="ChEBI" id="CHEBI:30616"/>
        <dbReference type="ChEBI" id="CHEBI:47013"/>
        <dbReference type="ChEBI" id="CHEBI:78346"/>
        <dbReference type="ChEBI" id="CHEBI:456216"/>
        <dbReference type="EC" id="2.7.1.15"/>
    </reaction>
</comment>
<dbReference type="Pfam" id="PF00294">
    <property type="entry name" value="PfkB"/>
    <property type="match status" value="1"/>
</dbReference>
<keyword evidence="10 12" id="KW-0630">Potassium</keyword>
<keyword evidence="5 12" id="KW-0479">Metal-binding</keyword>
<sequence length="417" mass="44494">MAAEASQAENATPPLPQITVIGSLNMDLTSYVSRVPRAGETIMGDHFSTGTGGKGANQAVACSKLAHVSPGHAPLERGPLAKVKMVGAVGGDFFGQELISALESQSVDCSNVKRIEGESTGVAMIMVESSGENRIIVTLNANKKLAPADIGDTIPGDKPDLVILQLELDLKTVLHTISVAKKQGVPILLNPSPVRKLPEDVYQGLDHLIVNEMECRMLLGHANPARELTQEDMRKAGFSFVKKGVKNVVITLGPRGAFYFNHQHEFGFVPAQFHGDVVDTTGAGDTFTGAYALGVVRNKENFNIAFALEDGAHAAAWTVTARGALSSIPHLERLTLPNLRFDHSRRDELLAAIRAAKGDSIGISKEDAAMSVDKDSGDSPSNWALSEDDLDPVPEKRPSENGDGDERPAKRHCEDGA</sequence>
<proteinExistence type="inferred from homology"/>
<comment type="similarity">
    <text evidence="1">Belongs to the carbohydrate kinase pfkB family.</text>
</comment>
<dbReference type="PANTHER" id="PTHR10584">
    <property type="entry name" value="SUGAR KINASE"/>
    <property type="match status" value="1"/>
</dbReference>
<comment type="activity regulation">
    <text evidence="12">Activated by a monovalent cation that binds near, but not in, the active site. The most likely occupant of the site in vivo is potassium. Ion binding induces a conformational change that may alter substrate affinity.</text>
</comment>
<dbReference type="GO" id="GO:0005634">
    <property type="term" value="C:nucleus"/>
    <property type="evidence" value="ECO:0007669"/>
    <property type="project" value="UniProtKB-SubCell"/>
</dbReference>
<dbReference type="GO" id="GO:0019303">
    <property type="term" value="P:D-ribose catabolic process"/>
    <property type="evidence" value="ECO:0007669"/>
    <property type="project" value="UniProtKB-UniRule"/>
</dbReference>
<feature type="domain" description="Carbohydrate kinase PfkB" evidence="14">
    <location>
        <begin position="17"/>
        <end position="330"/>
    </location>
</feature>
<dbReference type="GO" id="GO:0005737">
    <property type="term" value="C:cytoplasm"/>
    <property type="evidence" value="ECO:0007669"/>
    <property type="project" value="UniProtKB-SubCell"/>
</dbReference>
<feature type="binding site" evidence="12">
    <location>
        <position position="318"/>
    </location>
    <ligand>
        <name>K(+)</name>
        <dbReference type="ChEBI" id="CHEBI:29103"/>
    </ligand>
</feature>
<feature type="region of interest" description="Disordered" evidence="13">
    <location>
        <begin position="367"/>
        <end position="417"/>
    </location>
</feature>
<dbReference type="VEuPathDB" id="FungiDB:SAPIO_CDS7267"/>
<feature type="binding site" evidence="12">
    <location>
        <position position="211"/>
    </location>
    <ligand>
        <name>ATP</name>
        <dbReference type="ChEBI" id="CHEBI:30616"/>
    </ligand>
</feature>
<keyword evidence="6 12" id="KW-0547">Nucleotide-binding</keyword>
<feature type="binding site" evidence="12">
    <location>
        <begin position="284"/>
        <end position="285"/>
    </location>
    <ligand>
        <name>ATP</name>
        <dbReference type="ChEBI" id="CHEBI:30616"/>
    </ligand>
</feature>
<feature type="binding site" evidence="12">
    <location>
        <position position="323"/>
    </location>
    <ligand>
        <name>K(+)</name>
        <dbReference type="ChEBI" id="CHEBI:29103"/>
    </ligand>
</feature>
<name>A0A084G1H3_PSEDA</name>
<evidence type="ECO:0000256" key="3">
    <source>
        <dbReference type="ARBA" id="ARBA00016943"/>
    </source>
</evidence>
<feature type="binding site" evidence="12">
    <location>
        <position position="279"/>
    </location>
    <ligand>
        <name>K(+)</name>
        <dbReference type="ChEBI" id="CHEBI:29103"/>
    </ligand>
</feature>
<keyword evidence="16" id="KW-1185">Reference proteome</keyword>
<keyword evidence="12" id="KW-0539">Nucleus</keyword>
<feature type="binding site" evidence="12">
    <location>
        <position position="167"/>
    </location>
    <ligand>
        <name>substrate</name>
    </ligand>
</feature>
<evidence type="ECO:0000256" key="13">
    <source>
        <dbReference type="SAM" id="MobiDB-lite"/>
    </source>
</evidence>
<evidence type="ECO:0000256" key="9">
    <source>
        <dbReference type="ARBA" id="ARBA00022842"/>
    </source>
</evidence>
<feature type="binding site" evidence="12">
    <location>
        <begin position="251"/>
        <end position="256"/>
    </location>
    <ligand>
        <name>ATP</name>
        <dbReference type="ChEBI" id="CHEBI:30616"/>
    </ligand>
</feature>
<evidence type="ECO:0000256" key="6">
    <source>
        <dbReference type="ARBA" id="ARBA00022741"/>
    </source>
</evidence>
<dbReference type="SUPFAM" id="SSF53613">
    <property type="entry name" value="Ribokinase-like"/>
    <property type="match status" value="1"/>
</dbReference>
<evidence type="ECO:0000256" key="5">
    <source>
        <dbReference type="ARBA" id="ARBA00022723"/>
    </source>
</evidence>
<feature type="binding site" evidence="12">
    <location>
        <begin position="53"/>
        <end position="57"/>
    </location>
    <ligand>
        <name>substrate</name>
    </ligand>
</feature>
<accession>A0A084G1H3</accession>
<feature type="compositionally biased region" description="Basic and acidic residues" evidence="13">
    <location>
        <begin position="367"/>
        <end position="377"/>
    </location>
</feature>
<dbReference type="GeneID" id="27726339"/>
<comment type="subcellular location">
    <subcellularLocation>
        <location evidence="12">Cytoplasm</location>
    </subcellularLocation>
    <subcellularLocation>
        <location evidence="12">Nucleus</location>
    </subcellularLocation>
</comment>
<keyword evidence="12" id="KW-0963">Cytoplasm</keyword>
<keyword evidence="4 12" id="KW-0808">Transferase</keyword>
<keyword evidence="11 12" id="KW-0119">Carbohydrate metabolism</keyword>
<evidence type="ECO:0000256" key="4">
    <source>
        <dbReference type="ARBA" id="ARBA00022679"/>
    </source>
</evidence>